<evidence type="ECO:0000256" key="2">
    <source>
        <dbReference type="ARBA" id="ARBA00022475"/>
    </source>
</evidence>
<dbReference type="GO" id="GO:0071385">
    <property type="term" value="P:cellular response to glucocorticoid stimulus"/>
    <property type="evidence" value="ECO:0007669"/>
    <property type="project" value="TreeGrafter"/>
</dbReference>
<dbReference type="Gene3D" id="1.20.1070.10">
    <property type="entry name" value="Rhodopsin 7-helix transmembrane proteins"/>
    <property type="match status" value="1"/>
</dbReference>
<keyword evidence="3" id="KW-0812">Transmembrane</keyword>
<dbReference type="InterPro" id="IPR000276">
    <property type="entry name" value="GPCR_Rhodpsn"/>
</dbReference>
<proteinExistence type="predicted"/>
<keyword evidence="8" id="KW-0807">Transducer</keyword>
<keyword evidence="2" id="KW-1003">Cell membrane</keyword>
<dbReference type="PANTHER" id="PTHR24229:SF35">
    <property type="entry name" value="SOMATOSTATIN RECEPTOR TYPE 4"/>
    <property type="match status" value="1"/>
</dbReference>
<accession>A0A7J7S9A9</accession>
<evidence type="ECO:0000313" key="11">
    <source>
        <dbReference type="Proteomes" id="UP000585614"/>
    </source>
</evidence>
<dbReference type="AlphaFoldDB" id="A0A7J7S9A9"/>
<dbReference type="GO" id="GO:0043005">
    <property type="term" value="C:neuron projection"/>
    <property type="evidence" value="ECO:0007669"/>
    <property type="project" value="TreeGrafter"/>
</dbReference>
<evidence type="ECO:0000256" key="5">
    <source>
        <dbReference type="ARBA" id="ARBA00023040"/>
    </source>
</evidence>
<dbReference type="SUPFAM" id="SSF81321">
    <property type="entry name" value="Family A G protein-coupled receptor-like"/>
    <property type="match status" value="1"/>
</dbReference>
<dbReference type="Pfam" id="PF00001">
    <property type="entry name" value="7tm_1"/>
    <property type="match status" value="1"/>
</dbReference>
<evidence type="ECO:0000259" key="9">
    <source>
        <dbReference type="PROSITE" id="PS50262"/>
    </source>
</evidence>
<protein>
    <recommendedName>
        <fullName evidence="9">G-protein coupled receptors family 1 profile domain-containing protein</fullName>
    </recommendedName>
</protein>
<gene>
    <name evidence="10" type="ORF">mRhiFer1_016207</name>
</gene>
<sequence length="70" mass="7711">MKTATNVYRLSQAVADELSLPSVRFAASSAALCHWPFRLVLCSALLREDGLNTFTSVFCLTVLSVHCYNT</sequence>
<evidence type="ECO:0000256" key="6">
    <source>
        <dbReference type="ARBA" id="ARBA00023136"/>
    </source>
</evidence>
<dbReference type="GO" id="GO:0042923">
    <property type="term" value="F:neuropeptide binding"/>
    <property type="evidence" value="ECO:0007669"/>
    <property type="project" value="TreeGrafter"/>
</dbReference>
<dbReference type="PANTHER" id="PTHR24229">
    <property type="entry name" value="NEUROPEPTIDES RECEPTOR"/>
    <property type="match status" value="1"/>
</dbReference>
<keyword evidence="6" id="KW-0472">Membrane</keyword>
<evidence type="ECO:0000256" key="4">
    <source>
        <dbReference type="ARBA" id="ARBA00022989"/>
    </source>
</evidence>
<comment type="subcellular location">
    <subcellularLocation>
        <location evidence="1">Cell membrane</location>
        <topology evidence="1">Multi-pass membrane protein</topology>
    </subcellularLocation>
</comment>
<feature type="domain" description="G-protein coupled receptors family 1 profile" evidence="9">
    <location>
        <begin position="1"/>
        <end position="70"/>
    </location>
</feature>
<evidence type="ECO:0000256" key="1">
    <source>
        <dbReference type="ARBA" id="ARBA00004651"/>
    </source>
</evidence>
<dbReference type="GO" id="GO:0005886">
    <property type="term" value="C:plasma membrane"/>
    <property type="evidence" value="ECO:0007669"/>
    <property type="project" value="UniProtKB-SubCell"/>
</dbReference>
<dbReference type="Proteomes" id="UP000585614">
    <property type="component" value="Unassembled WGS sequence"/>
</dbReference>
<name>A0A7J7S9A9_RHIFE</name>
<keyword evidence="5" id="KW-0297">G-protein coupled receptor</keyword>
<dbReference type="EMBL" id="JACAGC010000023">
    <property type="protein sequence ID" value="KAF6284929.1"/>
    <property type="molecule type" value="Genomic_DNA"/>
</dbReference>
<dbReference type="PROSITE" id="PS50262">
    <property type="entry name" value="G_PROTEIN_RECEP_F1_2"/>
    <property type="match status" value="1"/>
</dbReference>
<comment type="caution">
    <text evidence="10">The sequence shown here is derived from an EMBL/GenBank/DDBJ whole genome shotgun (WGS) entry which is preliminary data.</text>
</comment>
<evidence type="ECO:0000256" key="7">
    <source>
        <dbReference type="ARBA" id="ARBA00023170"/>
    </source>
</evidence>
<reference evidence="10 11" key="1">
    <citation type="journal article" date="2020" name="Nature">
        <title>Six reference-quality genomes reveal evolution of bat adaptations.</title>
        <authorList>
            <person name="Jebb D."/>
            <person name="Huang Z."/>
            <person name="Pippel M."/>
            <person name="Hughes G.M."/>
            <person name="Lavrichenko K."/>
            <person name="Devanna P."/>
            <person name="Winkler S."/>
            <person name="Jermiin L.S."/>
            <person name="Skirmuntt E.C."/>
            <person name="Katzourakis A."/>
            <person name="Burkitt-Gray L."/>
            <person name="Ray D.A."/>
            <person name="Sullivan K.A.M."/>
            <person name="Roscito J.G."/>
            <person name="Kirilenko B.M."/>
            <person name="Davalos L.M."/>
            <person name="Corthals A.P."/>
            <person name="Power M.L."/>
            <person name="Jones G."/>
            <person name="Ransome R.D."/>
            <person name="Dechmann D.K.N."/>
            <person name="Locatelli A.G."/>
            <person name="Puechmaille S.J."/>
            <person name="Fedrigo O."/>
            <person name="Jarvis E.D."/>
            <person name="Hiller M."/>
            <person name="Vernes S.C."/>
            <person name="Myers E.W."/>
            <person name="Teeling E.C."/>
        </authorList>
    </citation>
    <scope>NUCLEOTIDE SEQUENCE [LARGE SCALE GENOMIC DNA]</scope>
    <source>
        <strain evidence="10">MRhiFer1</strain>
        <tissue evidence="10">Lung</tissue>
    </source>
</reference>
<keyword evidence="7" id="KW-0675">Receptor</keyword>
<keyword evidence="4" id="KW-1133">Transmembrane helix</keyword>
<dbReference type="GO" id="GO:0004994">
    <property type="term" value="F:somatostatin receptor activity"/>
    <property type="evidence" value="ECO:0007669"/>
    <property type="project" value="TreeGrafter"/>
</dbReference>
<evidence type="ECO:0000313" key="10">
    <source>
        <dbReference type="EMBL" id="KAF6284929.1"/>
    </source>
</evidence>
<evidence type="ECO:0000256" key="3">
    <source>
        <dbReference type="ARBA" id="ARBA00022692"/>
    </source>
</evidence>
<evidence type="ECO:0000256" key="8">
    <source>
        <dbReference type="ARBA" id="ARBA00023224"/>
    </source>
</evidence>
<dbReference type="InterPro" id="IPR017452">
    <property type="entry name" value="GPCR_Rhodpsn_7TM"/>
</dbReference>
<organism evidence="10 11">
    <name type="scientific">Rhinolophus ferrumequinum</name>
    <name type="common">Greater horseshoe bat</name>
    <dbReference type="NCBI Taxonomy" id="59479"/>
    <lineage>
        <taxon>Eukaryota</taxon>
        <taxon>Metazoa</taxon>
        <taxon>Chordata</taxon>
        <taxon>Craniata</taxon>
        <taxon>Vertebrata</taxon>
        <taxon>Euteleostomi</taxon>
        <taxon>Mammalia</taxon>
        <taxon>Eutheria</taxon>
        <taxon>Laurasiatheria</taxon>
        <taxon>Chiroptera</taxon>
        <taxon>Yinpterochiroptera</taxon>
        <taxon>Rhinolophoidea</taxon>
        <taxon>Rhinolophidae</taxon>
        <taxon>Rhinolophinae</taxon>
        <taxon>Rhinolophus</taxon>
    </lineage>
</organism>